<feature type="domain" description="HTH araC/xylS-type" evidence="4">
    <location>
        <begin position="188"/>
        <end position="287"/>
    </location>
</feature>
<dbReference type="InterPro" id="IPR003313">
    <property type="entry name" value="AraC-bd"/>
</dbReference>
<dbReference type="InterPro" id="IPR037923">
    <property type="entry name" value="HTH-like"/>
</dbReference>
<protein>
    <submittedName>
        <fullName evidence="5">AraC family transcriptional regulator</fullName>
    </submittedName>
</protein>
<evidence type="ECO:0000256" key="3">
    <source>
        <dbReference type="ARBA" id="ARBA00023163"/>
    </source>
</evidence>
<dbReference type="PRINTS" id="PR00032">
    <property type="entry name" value="HTHARAC"/>
</dbReference>
<organism evidence="5 6">
    <name type="scientific">Paenibacillus xylanivorans</name>
    <dbReference type="NCBI Taxonomy" id="1705561"/>
    <lineage>
        <taxon>Bacteria</taxon>
        <taxon>Bacillati</taxon>
        <taxon>Bacillota</taxon>
        <taxon>Bacilli</taxon>
        <taxon>Bacillales</taxon>
        <taxon>Paenibacillaceae</taxon>
        <taxon>Paenibacillus</taxon>
    </lineage>
</organism>
<dbReference type="GO" id="GO:0003700">
    <property type="term" value="F:DNA-binding transcription factor activity"/>
    <property type="evidence" value="ECO:0007669"/>
    <property type="project" value="InterPro"/>
</dbReference>
<dbReference type="PATRIC" id="fig|1705561.3.peg.2933"/>
<dbReference type="InterPro" id="IPR009057">
    <property type="entry name" value="Homeodomain-like_sf"/>
</dbReference>
<dbReference type="SUPFAM" id="SSF51215">
    <property type="entry name" value="Regulatory protein AraC"/>
    <property type="match status" value="1"/>
</dbReference>
<dbReference type="GO" id="GO:0043565">
    <property type="term" value="F:sequence-specific DNA binding"/>
    <property type="evidence" value="ECO:0007669"/>
    <property type="project" value="InterPro"/>
</dbReference>
<dbReference type="SUPFAM" id="SSF46689">
    <property type="entry name" value="Homeodomain-like"/>
    <property type="match status" value="1"/>
</dbReference>
<dbReference type="Pfam" id="PF02311">
    <property type="entry name" value="AraC_binding"/>
    <property type="match status" value="1"/>
</dbReference>
<keyword evidence="2" id="KW-0238">DNA-binding</keyword>
<dbReference type="AlphaFoldDB" id="A0A0M9BNK6"/>
<dbReference type="PANTHER" id="PTHR43280">
    <property type="entry name" value="ARAC-FAMILY TRANSCRIPTIONAL REGULATOR"/>
    <property type="match status" value="1"/>
</dbReference>
<dbReference type="PROSITE" id="PS00041">
    <property type="entry name" value="HTH_ARAC_FAMILY_1"/>
    <property type="match status" value="1"/>
</dbReference>
<dbReference type="InterPro" id="IPR020449">
    <property type="entry name" value="Tscrpt_reg_AraC-type_HTH"/>
</dbReference>
<keyword evidence="6" id="KW-1185">Reference proteome</keyword>
<sequence>MYEPWMNSISPFVRAARMTESFSLAGEWIDHDHVYTYIEQGEAEFFLSGVKYLVQEGDIVLMHPFMSHIIRSTSKQPLIQYIFHFDLYYEEERSLLKNTSATHSERPDLADREMKLASIRPISHLQLADRIEWKKRFALMHKEFQEQRGGSSLITKSICLELLHLFFKNQSEDQDQEGNMTKGWAFIEKSIRYIHECYADPQLNNVAISRHVGVSTNHLSHLFKSKLGITLHKYVTHIRIEQSQKRIMEGTHNLTRIAEEVGFSSIHLFSRSFKAAVGITPSKYAAMKSRVE</sequence>
<dbReference type="PANTHER" id="PTHR43280:SF2">
    <property type="entry name" value="HTH-TYPE TRANSCRIPTIONAL REGULATOR EXSA"/>
    <property type="match status" value="1"/>
</dbReference>
<dbReference type="InterPro" id="IPR014710">
    <property type="entry name" value="RmlC-like_jellyroll"/>
</dbReference>
<evidence type="ECO:0000313" key="5">
    <source>
        <dbReference type="EMBL" id="KOY15918.1"/>
    </source>
</evidence>
<proteinExistence type="predicted"/>
<evidence type="ECO:0000313" key="6">
    <source>
        <dbReference type="Proteomes" id="UP000037688"/>
    </source>
</evidence>
<comment type="caution">
    <text evidence="5">The sequence shown here is derived from an EMBL/GenBank/DDBJ whole genome shotgun (WGS) entry which is preliminary data.</text>
</comment>
<dbReference type="EMBL" id="LITU01000059">
    <property type="protein sequence ID" value="KOY15918.1"/>
    <property type="molecule type" value="Genomic_DNA"/>
</dbReference>
<dbReference type="Gene3D" id="1.10.10.60">
    <property type="entry name" value="Homeodomain-like"/>
    <property type="match status" value="2"/>
</dbReference>
<keyword evidence="1" id="KW-0805">Transcription regulation</keyword>
<dbReference type="Gene3D" id="2.60.120.10">
    <property type="entry name" value="Jelly Rolls"/>
    <property type="match status" value="1"/>
</dbReference>
<dbReference type="RefSeq" id="WP_053781535.1">
    <property type="nucleotide sequence ID" value="NZ_LITU01000059.1"/>
</dbReference>
<accession>A0A0M9BNK6</accession>
<reference evidence="5 6" key="1">
    <citation type="submission" date="2015-08" db="EMBL/GenBank/DDBJ databases">
        <title>Draft genome sequence of cellulolytic and xylanolytic Paenibacillus sp. A59, isolated from a decaying forest soil from Patagonia, Argentina.</title>
        <authorList>
            <person name="Ghio S."/>
            <person name="Caceres A.M."/>
            <person name="Talia P."/>
            <person name="Grasso D."/>
            <person name="Campos E."/>
        </authorList>
    </citation>
    <scope>NUCLEOTIDE SEQUENCE [LARGE SCALE GENOMIC DNA]</scope>
    <source>
        <strain evidence="5 6">A59</strain>
    </source>
</reference>
<dbReference type="SMART" id="SM00342">
    <property type="entry name" value="HTH_ARAC"/>
    <property type="match status" value="1"/>
</dbReference>
<evidence type="ECO:0000256" key="2">
    <source>
        <dbReference type="ARBA" id="ARBA00023125"/>
    </source>
</evidence>
<evidence type="ECO:0000256" key="1">
    <source>
        <dbReference type="ARBA" id="ARBA00023015"/>
    </source>
</evidence>
<dbReference type="OrthoDB" id="9811996at2"/>
<dbReference type="Pfam" id="PF12833">
    <property type="entry name" value="HTH_18"/>
    <property type="match status" value="1"/>
</dbReference>
<keyword evidence="3" id="KW-0804">Transcription</keyword>
<gene>
    <name evidence="5" type="ORF">AMS66_14965</name>
</gene>
<dbReference type="PROSITE" id="PS01124">
    <property type="entry name" value="HTH_ARAC_FAMILY_2"/>
    <property type="match status" value="1"/>
</dbReference>
<evidence type="ECO:0000259" key="4">
    <source>
        <dbReference type="PROSITE" id="PS01124"/>
    </source>
</evidence>
<dbReference type="InterPro" id="IPR018060">
    <property type="entry name" value="HTH_AraC"/>
</dbReference>
<name>A0A0M9BNK6_9BACL</name>
<dbReference type="Proteomes" id="UP000037688">
    <property type="component" value="Unassembled WGS sequence"/>
</dbReference>
<dbReference type="InterPro" id="IPR018062">
    <property type="entry name" value="HTH_AraC-typ_CS"/>
</dbReference>